<protein>
    <submittedName>
        <fullName evidence="1">Uncharacterized protein</fullName>
    </submittedName>
</protein>
<organism evidence="1">
    <name type="scientific">bioreactor metagenome</name>
    <dbReference type="NCBI Taxonomy" id="1076179"/>
    <lineage>
        <taxon>unclassified sequences</taxon>
        <taxon>metagenomes</taxon>
        <taxon>ecological metagenomes</taxon>
    </lineage>
</organism>
<accession>A0A645FIN1</accession>
<evidence type="ECO:0000313" key="1">
    <source>
        <dbReference type="EMBL" id="MPN14275.1"/>
    </source>
</evidence>
<name>A0A645FIN1_9ZZZZ</name>
<dbReference type="AlphaFoldDB" id="A0A645FIN1"/>
<dbReference type="EMBL" id="VSSQ01060881">
    <property type="protein sequence ID" value="MPN14275.1"/>
    <property type="molecule type" value="Genomic_DNA"/>
</dbReference>
<proteinExistence type="predicted"/>
<reference evidence="1" key="1">
    <citation type="submission" date="2019-08" db="EMBL/GenBank/DDBJ databases">
        <authorList>
            <person name="Kucharzyk K."/>
            <person name="Murdoch R.W."/>
            <person name="Higgins S."/>
            <person name="Loffler F."/>
        </authorList>
    </citation>
    <scope>NUCLEOTIDE SEQUENCE</scope>
</reference>
<sequence>MHPIFGFVKDDGLRSLEHPIGHFHLAAAKLLPHLPADFRLVVVIGGQAVHKFYVCRRFVDQVHAYLVAWHKGFTPFRDLSFLTHPPPQVSVDKISIFDRINGVFGNAHTAAGDFAVFAGNV</sequence>
<comment type="caution">
    <text evidence="1">The sequence shown here is derived from an EMBL/GenBank/DDBJ whole genome shotgun (WGS) entry which is preliminary data.</text>
</comment>
<gene>
    <name evidence="1" type="ORF">SDC9_161601</name>
</gene>